<name>A0A560KUI3_9BRAD</name>
<comment type="caution">
    <text evidence="7">The sequence shown here is derived from an EMBL/GenBank/DDBJ whole genome shotgun (WGS) entry which is preliminary data.</text>
</comment>
<accession>A0A560KUI3</accession>
<dbReference type="EC" id="4.3.2.1" evidence="3"/>
<reference evidence="7 8" key="1">
    <citation type="submission" date="2019-06" db="EMBL/GenBank/DDBJ databases">
        <title>Genomic Encyclopedia of Type Strains, Phase IV (KMG-V): Genome sequencing to study the core and pangenomes of soil and plant-associated prokaryotes.</title>
        <authorList>
            <person name="Whitman W."/>
        </authorList>
    </citation>
    <scope>NUCLEOTIDE SEQUENCE [LARGE SCALE GENOMIC DNA]</scope>
    <source>
        <strain evidence="7 8">BR 10355</strain>
    </source>
</reference>
<dbReference type="AlphaFoldDB" id="A0A560KUI3"/>
<dbReference type="InterPro" id="IPR022761">
    <property type="entry name" value="Fumarate_lyase_N"/>
</dbReference>
<organism evidence="7 8">
    <name type="scientific">Bradyrhizobium macuxiense</name>
    <dbReference type="NCBI Taxonomy" id="1755647"/>
    <lineage>
        <taxon>Bacteria</taxon>
        <taxon>Pseudomonadati</taxon>
        <taxon>Pseudomonadota</taxon>
        <taxon>Alphaproteobacteria</taxon>
        <taxon>Hyphomicrobiales</taxon>
        <taxon>Nitrobacteraceae</taxon>
        <taxon>Bradyrhizobium</taxon>
    </lineage>
</organism>
<dbReference type="GO" id="GO:0042450">
    <property type="term" value="P:L-arginine biosynthetic process via ornithine"/>
    <property type="evidence" value="ECO:0007669"/>
    <property type="project" value="InterPro"/>
</dbReference>
<keyword evidence="8" id="KW-1185">Reference proteome</keyword>
<dbReference type="Gene3D" id="1.10.275.10">
    <property type="entry name" value="Fumarase/aspartase (N-terminal domain)"/>
    <property type="match status" value="1"/>
</dbReference>
<evidence type="ECO:0000313" key="7">
    <source>
        <dbReference type="EMBL" id="TWB86809.1"/>
    </source>
</evidence>
<dbReference type="RefSeq" id="WP_167529458.1">
    <property type="nucleotide sequence ID" value="NZ_VITY01000027.1"/>
</dbReference>
<evidence type="ECO:0000256" key="2">
    <source>
        <dbReference type="ARBA" id="ARBA00004941"/>
    </source>
</evidence>
<keyword evidence="4" id="KW-0055">Arginine biosynthesis</keyword>
<dbReference type="UniPathway" id="UPA00068">
    <property type="reaction ID" value="UER00114"/>
</dbReference>
<feature type="domain" description="Fumarate lyase N-terminal" evidence="6">
    <location>
        <begin position="48"/>
        <end position="300"/>
    </location>
</feature>
<gene>
    <name evidence="7" type="ORF">FBZ93_12723</name>
</gene>
<proteinExistence type="predicted"/>
<dbReference type="PRINTS" id="PR00145">
    <property type="entry name" value="ARGSUCLYASE"/>
</dbReference>
<protein>
    <recommendedName>
        <fullName evidence="3">argininosuccinate lyase</fullName>
        <ecNumber evidence="3">4.3.2.1</ecNumber>
    </recommendedName>
</protein>
<keyword evidence="4" id="KW-0028">Amino-acid biosynthesis</keyword>
<keyword evidence="5 7" id="KW-0456">Lyase</keyword>
<evidence type="ECO:0000256" key="4">
    <source>
        <dbReference type="ARBA" id="ARBA00022571"/>
    </source>
</evidence>
<evidence type="ECO:0000256" key="3">
    <source>
        <dbReference type="ARBA" id="ARBA00012338"/>
    </source>
</evidence>
<dbReference type="PRINTS" id="PR00149">
    <property type="entry name" value="FUMRATELYASE"/>
</dbReference>
<dbReference type="InterPro" id="IPR008948">
    <property type="entry name" value="L-Aspartase-like"/>
</dbReference>
<dbReference type="EMBL" id="VITY01000027">
    <property type="protein sequence ID" value="TWB86809.1"/>
    <property type="molecule type" value="Genomic_DNA"/>
</dbReference>
<dbReference type="InterPro" id="IPR009049">
    <property type="entry name" value="Argininosuccinate_lyase"/>
</dbReference>
<dbReference type="GO" id="GO:0004056">
    <property type="term" value="F:argininosuccinate lyase activity"/>
    <property type="evidence" value="ECO:0007669"/>
    <property type="project" value="UniProtKB-EC"/>
</dbReference>
<comment type="pathway">
    <text evidence="2">Amino-acid biosynthesis; L-arginine biosynthesis; L-arginine from L-ornithine and carbamoyl phosphate: step 3/3.</text>
</comment>
<evidence type="ECO:0000256" key="5">
    <source>
        <dbReference type="ARBA" id="ARBA00023239"/>
    </source>
</evidence>
<dbReference type="Gene3D" id="1.10.40.30">
    <property type="entry name" value="Fumarase/aspartase (C-terminal domain)"/>
    <property type="match status" value="1"/>
</dbReference>
<dbReference type="PANTHER" id="PTHR43814:SF1">
    <property type="entry name" value="ARGININOSUCCINATE LYASE"/>
    <property type="match status" value="1"/>
</dbReference>
<sequence>MQDTGRIKSTLHPEASSIVFDADLRRAVNDELPFYAEVDRAQAIMLERVGLIDRSLAKKVLVELDRLQAEEFHSLALSPAPRGAYLAYEDHLRSVIGKEASNLHLGRSRNDINATLVKLKLRGPYQELVGELLELLRVLCGLARAHLNTVFPLHTHRQPALPSTFAHHLAAFAGALARDLDALLAVHPLLNRSCLGAGVGGGSTLPILPDLTARLLGFATPPINSIDSVASRDLILRLLAGSAILGSNLSRIAETLLLWVGEAGLANLPDELVGSSSAMPHKRNPFLLEQVQGKAGALIGYFVASVTGMHSTPFTNSVAVGTEATRHVWSGIANSIASVRLIRLCFCGLTVTEDASSMLDRSFVNAMETATRLAVDSGLDFRSAHNEVGQLVTTAVECGAPSLLTIMQRGRLLDSVDVALAPDVIARTARAGGGSAPEAVAAALDELERDAKRSATLLGEIGAGWSRAQEELRSTIESLNRS</sequence>
<dbReference type="InterPro" id="IPR024083">
    <property type="entry name" value="Fumarase/histidase_N"/>
</dbReference>
<dbReference type="Pfam" id="PF00206">
    <property type="entry name" value="Lyase_1"/>
    <property type="match status" value="1"/>
</dbReference>
<evidence type="ECO:0000313" key="8">
    <source>
        <dbReference type="Proteomes" id="UP000321304"/>
    </source>
</evidence>
<dbReference type="Gene3D" id="1.20.200.10">
    <property type="entry name" value="Fumarase/aspartase (Central domain)"/>
    <property type="match status" value="1"/>
</dbReference>
<evidence type="ECO:0000256" key="1">
    <source>
        <dbReference type="ARBA" id="ARBA00000985"/>
    </source>
</evidence>
<evidence type="ECO:0000259" key="6">
    <source>
        <dbReference type="Pfam" id="PF00206"/>
    </source>
</evidence>
<dbReference type="SUPFAM" id="SSF48557">
    <property type="entry name" value="L-aspartase-like"/>
    <property type="match status" value="1"/>
</dbReference>
<dbReference type="InterPro" id="IPR000362">
    <property type="entry name" value="Fumarate_lyase_fam"/>
</dbReference>
<dbReference type="GO" id="GO:0005829">
    <property type="term" value="C:cytosol"/>
    <property type="evidence" value="ECO:0007669"/>
    <property type="project" value="TreeGrafter"/>
</dbReference>
<dbReference type="PANTHER" id="PTHR43814">
    <property type="entry name" value="ARGININOSUCCINATE LYASE"/>
    <property type="match status" value="1"/>
</dbReference>
<comment type="catalytic activity">
    <reaction evidence="1">
        <text>2-(N(omega)-L-arginino)succinate = fumarate + L-arginine</text>
        <dbReference type="Rhea" id="RHEA:24020"/>
        <dbReference type="ChEBI" id="CHEBI:29806"/>
        <dbReference type="ChEBI" id="CHEBI:32682"/>
        <dbReference type="ChEBI" id="CHEBI:57472"/>
        <dbReference type="EC" id="4.3.2.1"/>
    </reaction>
</comment>
<dbReference type="Proteomes" id="UP000321304">
    <property type="component" value="Unassembled WGS sequence"/>
</dbReference>